<dbReference type="AlphaFoldDB" id="A0A1I7XF80"/>
<keyword evidence="1" id="KW-1185">Reference proteome</keyword>
<dbReference type="Proteomes" id="UP000095283">
    <property type="component" value="Unplaced"/>
</dbReference>
<accession>A0A1I7XF80</accession>
<reference evidence="2" key="1">
    <citation type="submission" date="2016-11" db="UniProtKB">
        <authorList>
            <consortium name="WormBaseParasite"/>
        </authorList>
    </citation>
    <scope>IDENTIFICATION</scope>
</reference>
<name>A0A1I7XF80_HETBA</name>
<sequence length="55" mass="6239">MGLSHSEESRRALAASKPVTCFEMGVWRIEEHTWNERGVHRTNGQMIGHAVITPH</sequence>
<protein>
    <submittedName>
        <fullName evidence="2">Uncharacterized protein</fullName>
    </submittedName>
</protein>
<organism evidence="1 2">
    <name type="scientific">Heterorhabditis bacteriophora</name>
    <name type="common">Entomopathogenic nematode worm</name>
    <dbReference type="NCBI Taxonomy" id="37862"/>
    <lineage>
        <taxon>Eukaryota</taxon>
        <taxon>Metazoa</taxon>
        <taxon>Ecdysozoa</taxon>
        <taxon>Nematoda</taxon>
        <taxon>Chromadorea</taxon>
        <taxon>Rhabditida</taxon>
        <taxon>Rhabditina</taxon>
        <taxon>Rhabditomorpha</taxon>
        <taxon>Strongyloidea</taxon>
        <taxon>Heterorhabditidae</taxon>
        <taxon>Heterorhabditis</taxon>
    </lineage>
</organism>
<dbReference type="WBParaSite" id="Hba_16330">
    <property type="protein sequence ID" value="Hba_16330"/>
    <property type="gene ID" value="Hba_16330"/>
</dbReference>
<evidence type="ECO:0000313" key="1">
    <source>
        <dbReference type="Proteomes" id="UP000095283"/>
    </source>
</evidence>
<proteinExistence type="predicted"/>
<evidence type="ECO:0000313" key="2">
    <source>
        <dbReference type="WBParaSite" id="Hba_16330"/>
    </source>
</evidence>